<dbReference type="EMBL" id="NCKW01002052">
    <property type="protein sequence ID" value="POM78319.1"/>
    <property type="molecule type" value="Genomic_DNA"/>
</dbReference>
<accession>A0A2P4YKP7</accession>
<organism evidence="1 2">
    <name type="scientific">Phytophthora palmivora</name>
    <dbReference type="NCBI Taxonomy" id="4796"/>
    <lineage>
        <taxon>Eukaryota</taxon>
        <taxon>Sar</taxon>
        <taxon>Stramenopiles</taxon>
        <taxon>Oomycota</taxon>
        <taxon>Peronosporomycetes</taxon>
        <taxon>Peronosporales</taxon>
        <taxon>Peronosporaceae</taxon>
        <taxon>Phytophthora</taxon>
    </lineage>
</organism>
<dbReference type="Pfam" id="PF13637">
    <property type="entry name" value="Ank_4"/>
    <property type="match status" value="1"/>
</dbReference>
<sequence>MAVHVAAMAGHVHMLHWLVKNHRADFAGLREGCLTPIDRAAQHGRLDAVMWLHEHCVEGYSSETLALAAQCGHVKVLRWLHHHSSVSCTSEAMVGAAAHNELATVKWLFQHGRHNDNHAAILKAAECGHEQVVAWLYLHGGHAHAVQAMLVAARCGQLNVVKWLYKNARELTLNDHSYNLSTAVHLAATEDHTRVVADATNDAEKTTTEDVVINVLDWDEQETGMKLM</sequence>
<dbReference type="InterPro" id="IPR002110">
    <property type="entry name" value="Ankyrin_rpt"/>
</dbReference>
<keyword evidence="2" id="KW-1185">Reference proteome</keyword>
<dbReference type="Gene3D" id="1.25.40.20">
    <property type="entry name" value="Ankyrin repeat-containing domain"/>
    <property type="match status" value="3"/>
</dbReference>
<evidence type="ECO:0000313" key="1">
    <source>
        <dbReference type="EMBL" id="POM78319.1"/>
    </source>
</evidence>
<dbReference type="InterPro" id="IPR052050">
    <property type="entry name" value="SecEffector_AnkRepeat"/>
</dbReference>
<dbReference type="SUPFAM" id="SSF48403">
    <property type="entry name" value="Ankyrin repeat"/>
    <property type="match status" value="1"/>
</dbReference>
<dbReference type="Proteomes" id="UP000237271">
    <property type="component" value="Unassembled WGS sequence"/>
</dbReference>
<gene>
    <name evidence="1" type="ORF">PHPALM_4163</name>
</gene>
<dbReference type="PANTHER" id="PTHR46586:SF3">
    <property type="entry name" value="ANKYRIN REPEAT-CONTAINING PROTEIN"/>
    <property type="match status" value="1"/>
</dbReference>
<dbReference type="OrthoDB" id="109010at2759"/>
<proteinExistence type="predicted"/>
<reference evidence="1 2" key="1">
    <citation type="journal article" date="2017" name="Genome Biol. Evol.">
        <title>Phytophthora megakarya and P. palmivora, closely related causal agents of cacao black pod rot, underwent increases in genome sizes and gene numbers by different mechanisms.</title>
        <authorList>
            <person name="Ali S.S."/>
            <person name="Shao J."/>
            <person name="Lary D.J."/>
            <person name="Kronmiller B."/>
            <person name="Shen D."/>
            <person name="Strem M.D."/>
            <person name="Amoako-Attah I."/>
            <person name="Akrofi A.Y."/>
            <person name="Begoude B.A."/>
            <person name="Ten Hoopen G.M."/>
            <person name="Coulibaly K."/>
            <person name="Kebe B.I."/>
            <person name="Melnick R.L."/>
            <person name="Guiltinan M.J."/>
            <person name="Tyler B.M."/>
            <person name="Meinhardt L.W."/>
            <person name="Bailey B.A."/>
        </authorList>
    </citation>
    <scope>NUCLEOTIDE SEQUENCE [LARGE SCALE GENOMIC DNA]</scope>
    <source>
        <strain evidence="2">sbr112.9</strain>
    </source>
</reference>
<dbReference type="PANTHER" id="PTHR46586">
    <property type="entry name" value="ANKYRIN REPEAT-CONTAINING PROTEIN"/>
    <property type="match status" value="1"/>
</dbReference>
<evidence type="ECO:0000313" key="2">
    <source>
        <dbReference type="Proteomes" id="UP000237271"/>
    </source>
</evidence>
<dbReference type="AlphaFoldDB" id="A0A2P4YKP7"/>
<name>A0A2P4YKP7_9STRA</name>
<dbReference type="Pfam" id="PF12796">
    <property type="entry name" value="Ank_2"/>
    <property type="match status" value="1"/>
</dbReference>
<dbReference type="InterPro" id="IPR036770">
    <property type="entry name" value="Ankyrin_rpt-contain_sf"/>
</dbReference>
<protein>
    <submittedName>
        <fullName evidence="1">Uncharacterized protein</fullName>
    </submittedName>
</protein>
<comment type="caution">
    <text evidence="1">The sequence shown here is derived from an EMBL/GenBank/DDBJ whole genome shotgun (WGS) entry which is preliminary data.</text>
</comment>